<reference evidence="2" key="1">
    <citation type="submission" date="2022-04" db="EMBL/GenBank/DDBJ databases">
        <title>Draft genome sequences of lactic acid bacteria (LAB) strains involved in meat spoilage.</title>
        <authorList>
            <person name="Palevich N."/>
        </authorList>
    </citation>
    <scope>NUCLEOTIDE SEQUENCE</scope>
    <source>
        <strain evidence="2">9-14</strain>
    </source>
</reference>
<dbReference type="EMBL" id="JALRMR010000013">
    <property type="protein sequence ID" value="MDT1974811.1"/>
    <property type="molecule type" value="Genomic_DNA"/>
</dbReference>
<evidence type="ECO:0000313" key="3">
    <source>
        <dbReference type="Proteomes" id="UP001249945"/>
    </source>
</evidence>
<organism evidence="2 3">
    <name type="scientific">Carnobacterium divergens</name>
    <name type="common">Lactobacillus divergens</name>
    <dbReference type="NCBI Taxonomy" id="2748"/>
    <lineage>
        <taxon>Bacteria</taxon>
        <taxon>Bacillati</taxon>
        <taxon>Bacillota</taxon>
        <taxon>Bacilli</taxon>
        <taxon>Lactobacillales</taxon>
        <taxon>Carnobacteriaceae</taxon>
        <taxon>Carnobacterium</taxon>
    </lineage>
</organism>
<dbReference type="Pfam" id="PF13518">
    <property type="entry name" value="HTH_28"/>
    <property type="match status" value="1"/>
</dbReference>
<proteinExistence type="predicted"/>
<dbReference type="RefSeq" id="WP_376711484.1">
    <property type="nucleotide sequence ID" value="NZ_JALRMR010000013.1"/>
</dbReference>
<dbReference type="InterPro" id="IPR055247">
    <property type="entry name" value="InsJ-like_HTH"/>
</dbReference>
<dbReference type="InterPro" id="IPR009057">
    <property type="entry name" value="Homeodomain-like_sf"/>
</dbReference>
<sequence>MVKRISYPLEVKEAAIRMKLEGKTTREIMTELTIRNETQVKTWWQWYRKGESYRF</sequence>
<feature type="domain" description="Insertion element IS150 protein InsJ-like helix-turn-helix" evidence="1">
    <location>
        <begin position="12"/>
        <end position="50"/>
    </location>
</feature>
<gene>
    <name evidence="2" type="ORF">MX635_10445</name>
</gene>
<evidence type="ECO:0000313" key="2">
    <source>
        <dbReference type="EMBL" id="MDT1974811.1"/>
    </source>
</evidence>
<accession>A0AAP5JL77</accession>
<evidence type="ECO:0000259" key="1">
    <source>
        <dbReference type="Pfam" id="PF13518"/>
    </source>
</evidence>
<name>A0AAP5JL77_CARDV</name>
<dbReference type="AlphaFoldDB" id="A0AAP5JL77"/>
<dbReference type="Proteomes" id="UP001249945">
    <property type="component" value="Unassembled WGS sequence"/>
</dbReference>
<dbReference type="SUPFAM" id="SSF46689">
    <property type="entry name" value="Homeodomain-like"/>
    <property type="match status" value="1"/>
</dbReference>
<feature type="non-terminal residue" evidence="2">
    <location>
        <position position="55"/>
    </location>
</feature>
<protein>
    <submittedName>
        <fullName evidence="2">IS3 family transposase</fullName>
    </submittedName>
</protein>
<comment type="caution">
    <text evidence="2">The sequence shown here is derived from an EMBL/GenBank/DDBJ whole genome shotgun (WGS) entry which is preliminary data.</text>
</comment>